<proteinExistence type="predicted"/>
<evidence type="ECO:0000259" key="1">
    <source>
        <dbReference type="PROSITE" id="PS51186"/>
    </source>
</evidence>
<name>A0A4U0Z2H6_9RHOB</name>
<dbReference type="InterPro" id="IPR000182">
    <property type="entry name" value="GNAT_dom"/>
</dbReference>
<dbReference type="CDD" id="cd04301">
    <property type="entry name" value="NAT_SF"/>
    <property type="match status" value="1"/>
</dbReference>
<dbReference type="PROSITE" id="PS51186">
    <property type="entry name" value="GNAT"/>
    <property type="match status" value="1"/>
</dbReference>
<evidence type="ECO:0000313" key="2">
    <source>
        <dbReference type="EMBL" id="TKA97499.1"/>
    </source>
</evidence>
<dbReference type="RefSeq" id="WP_136791702.1">
    <property type="nucleotide sequence ID" value="NZ_SWAU01000034.1"/>
</dbReference>
<feature type="domain" description="N-acetyltransferase" evidence="1">
    <location>
        <begin position="7"/>
        <end position="163"/>
    </location>
</feature>
<organism evidence="2 3">
    <name type="scientific">Cereibacter changlensis</name>
    <dbReference type="NCBI Taxonomy" id="402884"/>
    <lineage>
        <taxon>Bacteria</taxon>
        <taxon>Pseudomonadati</taxon>
        <taxon>Pseudomonadota</taxon>
        <taxon>Alphaproteobacteria</taxon>
        <taxon>Rhodobacterales</taxon>
        <taxon>Paracoccaceae</taxon>
        <taxon>Cereibacter</taxon>
    </lineage>
</organism>
<keyword evidence="2" id="KW-0808">Transferase</keyword>
<dbReference type="Pfam" id="PF13302">
    <property type="entry name" value="Acetyltransf_3"/>
    <property type="match status" value="1"/>
</dbReference>
<dbReference type="InterPro" id="IPR016181">
    <property type="entry name" value="Acyl_CoA_acyltransferase"/>
</dbReference>
<dbReference type="EMBL" id="SWAU01000034">
    <property type="protein sequence ID" value="TKA97499.1"/>
    <property type="molecule type" value="Genomic_DNA"/>
</dbReference>
<dbReference type="InterPro" id="IPR051531">
    <property type="entry name" value="N-acetyltransferase"/>
</dbReference>
<dbReference type="AlphaFoldDB" id="A0A4U0Z2H6"/>
<sequence>MIRTARLLLRRAEARDLDDLHAVFTRREAMRYWSRPPYETLEETRAFLANMITAPAESADDFVIERDGRVIGKAGAWSIPEIGFILHPDHWGQGIGREALSAVIGHLFAAHDLPELVAEADPRNTACLRLLARLGFGETGRAERTMQWGDEWCDSVYLALPREVWEDAREKRLRDQSSR</sequence>
<dbReference type="PANTHER" id="PTHR43792:SF1">
    <property type="entry name" value="N-ACETYLTRANSFERASE DOMAIN-CONTAINING PROTEIN"/>
    <property type="match status" value="1"/>
</dbReference>
<dbReference type="Gene3D" id="3.40.630.30">
    <property type="match status" value="1"/>
</dbReference>
<dbReference type="PANTHER" id="PTHR43792">
    <property type="entry name" value="GNAT FAMILY, PUTATIVE (AFU_ORTHOLOGUE AFUA_3G00765)-RELATED-RELATED"/>
    <property type="match status" value="1"/>
</dbReference>
<accession>A0A4U0Z2H6</accession>
<dbReference type="GO" id="GO:0016747">
    <property type="term" value="F:acyltransferase activity, transferring groups other than amino-acyl groups"/>
    <property type="evidence" value="ECO:0007669"/>
    <property type="project" value="InterPro"/>
</dbReference>
<dbReference type="Proteomes" id="UP000306340">
    <property type="component" value="Unassembled WGS sequence"/>
</dbReference>
<evidence type="ECO:0000313" key="3">
    <source>
        <dbReference type="Proteomes" id="UP000306340"/>
    </source>
</evidence>
<dbReference type="SUPFAM" id="SSF55729">
    <property type="entry name" value="Acyl-CoA N-acyltransferases (Nat)"/>
    <property type="match status" value="1"/>
</dbReference>
<reference evidence="2 3" key="1">
    <citation type="submission" date="2019-04" db="EMBL/GenBank/DDBJ databases">
        <title>Crypto-aerobic microbial life in anoxic (sulfidic) marine sediments.</title>
        <authorList>
            <person name="Bhattacharya S."/>
            <person name="Roy C."/>
            <person name="Mondal N."/>
            <person name="Sarkar J."/>
            <person name="Mandal S."/>
            <person name="Rameez M.J."/>
            <person name="Ghosh W."/>
        </authorList>
    </citation>
    <scope>NUCLEOTIDE SEQUENCE [LARGE SCALE GENOMIC DNA]</scope>
    <source>
        <strain evidence="2 3">SBBC</strain>
    </source>
</reference>
<protein>
    <submittedName>
        <fullName evidence="2">GNAT family N-acetyltransferase</fullName>
    </submittedName>
</protein>
<comment type="caution">
    <text evidence="2">The sequence shown here is derived from an EMBL/GenBank/DDBJ whole genome shotgun (WGS) entry which is preliminary data.</text>
</comment>
<gene>
    <name evidence="2" type="ORF">FAZ78_05720</name>
</gene>